<organism evidence="1 2">
    <name type="scientific">Variovorax paradoxus</name>
    <dbReference type="NCBI Taxonomy" id="34073"/>
    <lineage>
        <taxon>Bacteria</taxon>
        <taxon>Pseudomonadati</taxon>
        <taxon>Pseudomonadota</taxon>
        <taxon>Betaproteobacteria</taxon>
        <taxon>Burkholderiales</taxon>
        <taxon>Comamonadaceae</taxon>
        <taxon>Variovorax</taxon>
    </lineage>
</organism>
<dbReference type="EMBL" id="QFPP01000284">
    <property type="protein sequence ID" value="PZQ69916.1"/>
    <property type="molecule type" value="Genomic_DNA"/>
</dbReference>
<dbReference type="AlphaFoldDB" id="A0A2W5PWR6"/>
<dbReference type="GO" id="GO:0008704">
    <property type="term" value="F:5-carboxymethyl-2-hydroxymuconate delta-isomerase activity"/>
    <property type="evidence" value="ECO:0007669"/>
    <property type="project" value="InterPro"/>
</dbReference>
<evidence type="ECO:0000313" key="2">
    <source>
        <dbReference type="Proteomes" id="UP000249135"/>
    </source>
</evidence>
<proteinExistence type="predicted"/>
<reference evidence="1 2" key="1">
    <citation type="submission" date="2017-08" db="EMBL/GenBank/DDBJ databases">
        <title>Infants hospitalized years apart are colonized by the same room-sourced microbial strains.</title>
        <authorList>
            <person name="Brooks B."/>
            <person name="Olm M.R."/>
            <person name="Firek B.A."/>
            <person name="Baker R."/>
            <person name="Thomas B.C."/>
            <person name="Morowitz M.J."/>
            <person name="Banfield J.F."/>
        </authorList>
    </citation>
    <scope>NUCLEOTIDE SEQUENCE [LARGE SCALE GENOMIC DNA]</scope>
    <source>
        <strain evidence="1">S2_005_003_R2_41</strain>
    </source>
</reference>
<dbReference type="Proteomes" id="UP000249135">
    <property type="component" value="Unassembled WGS sequence"/>
</dbReference>
<comment type="caution">
    <text evidence="1">The sequence shown here is derived from an EMBL/GenBank/DDBJ whole genome shotgun (WGS) entry which is preliminary data.</text>
</comment>
<dbReference type="SUPFAM" id="SSF55331">
    <property type="entry name" value="Tautomerase/MIF"/>
    <property type="match status" value="1"/>
</dbReference>
<gene>
    <name evidence="1" type="ORF">DI563_19065</name>
</gene>
<dbReference type="InterPro" id="IPR004220">
    <property type="entry name" value="5-COMe_2-OHmuconate_Isoase"/>
</dbReference>
<accession>A0A2W5PWR6</accession>
<protein>
    <submittedName>
        <fullName evidence="1">5-carboxymethyl-2-hydroxymuconate isomerase</fullName>
    </submittedName>
</protein>
<dbReference type="Pfam" id="PF02962">
    <property type="entry name" value="CHMI"/>
    <property type="match status" value="1"/>
</dbReference>
<evidence type="ECO:0000313" key="1">
    <source>
        <dbReference type="EMBL" id="PZQ69916.1"/>
    </source>
</evidence>
<dbReference type="Gene3D" id="3.30.429.10">
    <property type="entry name" value="Macrophage Migration Inhibitory Factor"/>
    <property type="match status" value="1"/>
</dbReference>
<keyword evidence="1" id="KW-0413">Isomerase</keyword>
<dbReference type="PANTHER" id="PTHR37950:SF1">
    <property type="entry name" value="4-HYDROXYPHENYLACETATE CATABOLISM PROTEIN"/>
    <property type="match status" value="1"/>
</dbReference>
<name>A0A2W5PWR6_VARPD</name>
<dbReference type="PANTHER" id="PTHR37950">
    <property type="entry name" value="4-HYDROXYPHENYLACETATE CATABOLISM PROTEIN"/>
    <property type="match status" value="1"/>
</dbReference>
<dbReference type="InterPro" id="IPR014347">
    <property type="entry name" value="Tautomerase/MIF_sf"/>
</dbReference>
<sequence length="120" mass="12893">MPHLVIEHSANLGTLPVGELLPALNRSVTASTAILDEADLKTRVVAVDTFRIGNQGDGRAFVHAQLSLMAGRTPEAKRDLAERIAAALRAAVPRPAGLEVQLSVEVVDMDRDSYVKERLA</sequence>
<dbReference type="CDD" id="cd00580">
    <property type="entry name" value="CHMI"/>
    <property type="match status" value="1"/>
</dbReference>